<name>A0AAW4IWR8_9GAMM</name>
<dbReference type="RefSeq" id="WP_207969624.1">
    <property type="nucleotide sequence ID" value="NZ_JAGBKN010000011.1"/>
</dbReference>
<dbReference type="AlphaFoldDB" id="A0AAW4IWR8"/>
<comment type="caution">
    <text evidence="2">The sequence shown here is derived from an EMBL/GenBank/DDBJ whole genome shotgun (WGS) entry which is preliminary data.</text>
</comment>
<proteinExistence type="predicted"/>
<dbReference type="Proteomes" id="UP000664161">
    <property type="component" value="Unassembled WGS sequence"/>
</dbReference>
<sequence length="82" mass="9384">MSALVIWIMGAGLLLINIILRTRLLRLEASLKALRGPQEYLSYLHNQAKTTQNNKVAAIKALRKKYPELSLIEANKLWQQIQ</sequence>
<evidence type="ECO:0000313" key="2">
    <source>
        <dbReference type="EMBL" id="MBO1517050.1"/>
    </source>
</evidence>
<dbReference type="EMBL" id="JAGBKN010000011">
    <property type="protein sequence ID" value="MBO1517050.1"/>
    <property type="molecule type" value="Genomic_DNA"/>
</dbReference>
<evidence type="ECO:0000313" key="3">
    <source>
        <dbReference type="Proteomes" id="UP000664161"/>
    </source>
</evidence>
<reference evidence="2 3" key="1">
    <citation type="submission" date="2021-03" db="EMBL/GenBank/DDBJ databases">
        <authorList>
            <person name="Shang D.-D."/>
            <person name="Du Z.-J."/>
            <person name="Chen G.-J."/>
        </authorList>
    </citation>
    <scope>NUCLEOTIDE SEQUENCE [LARGE SCALE GENOMIC DNA]</scope>
    <source>
        <strain evidence="2 3">F2608</strain>
    </source>
</reference>
<keyword evidence="1" id="KW-0472">Membrane</keyword>
<protein>
    <submittedName>
        <fullName evidence="2">Uncharacterized protein</fullName>
    </submittedName>
</protein>
<feature type="transmembrane region" description="Helical" evidence="1">
    <location>
        <begin position="6"/>
        <end position="25"/>
    </location>
</feature>
<gene>
    <name evidence="2" type="ORF">J3491_06840</name>
</gene>
<keyword evidence="3" id="KW-1185">Reference proteome</keyword>
<organism evidence="2 3">
    <name type="scientific">Psychrobacter halodurans</name>
    <dbReference type="NCBI Taxonomy" id="2818439"/>
    <lineage>
        <taxon>Bacteria</taxon>
        <taxon>Pseudomonadati</taxon>
        <taxon>Pseudomonadota</taxon>
        <taxon>Gammaproteobacteria</taxon>
        <taxon>Moraxellales</taxon>
        <taxon>Moraxellaceae</taxon>
        <taxon>Psychrobacter</taxon>
    </lineage>
</organism>
<keyword evidence="1" id="KW-1133">Transmembrane helix</keyword>
<evidence type="ECO:0000256" key="1">
    <source>
        <dbReference type="SAM" id="Phobius"/>
    </source>
</evidence>
<keyword evidence="1" id="KW-0812">Transmembrane</keyword>
<accession>A0AAW4IWR8</accession>